<evidence type="ECO:0000313" key="1">
    <source>
        <dbReference type="EMBL" id="MPC14133.1"/>
    </source>
</evidence>
<protein>
    <submittedName>
        <fullName evidence="1">Uncharacterized protein</fullName>
    </submittedName>
</protein>
<organism evidence="1 2">
    <name type="scientific">Portunus trituberculatus</name>
    <name type="common">Swimming crab</name>
    <name type="synonym">Neptunus trituberculatus</name>
    <dbReference type="NCBI Taxonomy" id="210409"/>
    <lineage>
        <taxon>Eukaryota</taxon>
        <taxon>Metazoa</taxon>
        <taxon>Ecdysozoa</taxon>
        <taxon>Arthropoda</taxon>
        <taxon>Crustacea</taxon>
        <taxon>Multicrustacea</taxon>
        <taxon>Malacostraca</taxon>
        <taxon>Eumalacostraca</taxon>
        <taxon>Eucarida</taxon>
        <taxon>Decapoda</taxon>
        <taxon>Pleocyemata</taxon>
        <taxon>Brachyura</taxon>
        <taxon>Eubrachyura</taxon>
        <taxon>Portunoidea</taxon>
        <taxon>Portunidae</taxon>
        <taxon>Portuninae</taxon>
        <taxon>Portunus</taxon>
    </lineage>
</organism>
<dbReference type="AlphaFoldDB" id="A0A5B7D309"/>
<gene>
    <name evidence="1" type="ORF">E2C01_006888</name>
</gene>
<reference evidence="1 2" key="1">
    <citation type="submission" date="2019-05" db="EMBL/GenBank/DDBJ databases">
        <title>Another draft genome of Portunus trituberculatus and its Hox gene families provides insights of decapod evolution.</title>
        <authorList>
            <person name="Jeong J.-H."/>
            <person name="Song I."/>
            <person name="Kim S."/>
            <person name="Choi T."/>
            <person name="Kim D."/>
            <person name="Ryu S."/>
            <person name="Kim W."/>
        </authorList>
    </citation>
    <scope>NUCLEOTIDE SEQUENCE [LARGE SCALE GENOMIC DNA]</scope>
    <source>
        <tissue evidence="1">Muscle</tissue>
    </source>
</reference>
<evidence type="ECO:0000313" key="2">
    <source>
        <dbReference type="Proteomes" id="UP000324222"/>
    </source>
</evidence>
<dbReference type="EMBL" id="VSRR010000330">
    <property type="protein sequence ID" value="MPC14133.1"/>
    <property type="molecule type" value="Genomic_DNA"/>
</dbReference>
<proteinExistence type="predicted"/>
<comment type="caution">
    <text evidence="1">The sequence shown here is derived from an EMBL/GenBank/DDBJ whole genome shotgun (WGS) entry which is preliminary data.</text>
</comment>
<name>A0A5B7D309_PORTR</name>
<keyword evidence="2" id="KW-1185">Reference proteome</keyword>
<dbReference type="Proteomes" id="UP000324222">
    <property type="component" value="Unassembled WGS sequence"/>
</dbReference>
<accession>A0A5B7D309</accession>
<sequence length="70" mass="7592">MCSFSLINSNIIFISGDHIFKAYSVMPRPVTFSSVATSCSCKATVRAESVWDSLSALTAATELLSSRTPW</sequence>